<feature type="region of interest" description="Disordered" evidence="1">
    <location>
        <begin position="1"/>
        <end position="37"/>
    </location>
</feature>
<name>A0A6J4QP86_9ACTN</name>
<accession>A0A6J4QP86</accession>
<dbReference type="EMBL" id="CADCVA010000456">
    <property type="protein sequence ID" value="CAA9450428.1"/>
    <property type="molecule type" value="Genomic_DNA"/>
</dbReference>
<reference evidence="2" key="1">
    <citation type="submission" date="2020-02" db="EMBL/GenBank/DDBJ databases">
        <authorList>
            <person name="Meier V. D."/>
        </authorList>
    </citation>
    <scope>NUCLEOTIDE SEQUENCE</scope>
    <source>
        <strain evidence="2">AVDCRST_MAG82</strain>
    </source>
</reference>
<dbReference type="AlphaFoldDB" id="A0A6J4QP86"/>
<gene>
    <name evidence="2" type="ORF">AVDCRST_MAG82-3755</name>
</gene>
<evidence type="ECO:0000313" key="2">
    <source>
        <dbReference type="EMBL" id="CAA9450428.1"/>
    </source>
</evidence>
<evidence type="ECO:0000256" key="1">
    <source>
        <dbReference type="SAM" id="MobiDB-lite"/>
    </source>
</evidence>
<feature type="non-terminal residue" evidence="2">
    <location>
        <position position="102"/>
    </location>
</feature>
<organism evidence="2">
    <name type="scientific">uncultured Rubrobacteraceae bacterium</name>
    <dbReference type="NCBI Taxonomy" id="349277"/>
    <lineage>
        <taxon>Bacteria</taxon>
        <taxon>Bacillati</taxon>
        <taxon>Actinomycetota</taxon>
        <taxon>Rubrobacteria</taxon>
        <taxon>Rubrobacterales</taxon>
        <taxon>Rubrobacteraceae</taxon>
        <taxon>environmental samples</taxon>
    </lineage>
</organism>
<feature type="region of interest" description="Disordered" evidence="1">
    <location>
        <begin position="78"/>
        <end position="102"/>
    </location>
</feature>
<sequence>AGNLEPQEAPHALGRRDRLRRPRLRAAPDPGPRDAKPFVHLARRRFEAGGQVHRLRLRPARVRPVGAEGRARRLYLGPVTPARRAGRGRGARGALGSRPRYR</sequence>
<proteinExistence type="predicted"/>
<feature type="non-terminal residue" evidence="2">
    <location>
        <position position="1"/>
    </location>
</feature>
<protein>
    <submittedName>
        <fullName evidence="2">Uncharacterized protein</fullName>
    </submittedName>
</protein>